<reference evidence="8 9" key="1">
    <citation type="submission" date="2020-07" db="EMBL/GenBank/DDBJ databases">
        <title>Updated taxonomy of Pectobacterium genus in the CIRM-CFBP bacterial collection: when new species reveal old endemic population.</title>
        <authorList>
            <person name="Pedron J."/>
            <person name="Barny M.A."/>
            <person name="Portier P."/>
        </authorList>
    </citation>
    <scope>NUCLEOTIDE SEQUENCE [LARGE SCALE GENOMIC DNA]</scope>
    <source>
        <strain evidence="8 9">CFBP5669</strain>
    </source>
</reference>
<evidence type="ECO:0000256" key="4">
    <source>
        <dbReference type="PIRSR" id="PIRSR037599-1"/>
    </source>
</evidence>
<evidence type="ECO:0000256" key="2">
    <source>
        <dbReference type="ARBA" id="ARBA00022801"/>
    </source>
</evidence>
<feature type="short sequence motif" description="Nudix box" evidence="6">
    <location>
        <begin position="58"/>
        <end position="79"/>
    </location>
</feature>
<feature type="binding site" evidence="5">
    <location>
        <position position="77"/>
    </location>
    <ligand>
        <name>Mg(2+)</name>
        <dbReference type="ChEBI" id="CHEBI:18420"/>
    </ligand>
</feature>
<dbReference type="Proteomes" id="UP000584405">
    <property type="component" value="Unassembled WGS sequence"/>
</dbReference>
<evidence type="ECO:0000313" key="9">
    <source>
        <dbReference type="Proteomes" id="UP000584405"/>
    </source>
</evidence>
<proteinExistence type="predicted"/>
<dbReference type="Gene3D" id="3.90.79.10">
    <property type="entry name" value="Nucleoside Triphosphate Pyrophosphohydrolase"/>
    <property type="match status" value="1"/>
</dbReference>
<keyword evidence="8" id="KW-0326">Glycosidase</keyword>
<gene>
    <name evidence="8" type="ORF">H0253_20730</name>
</gene>
<dbReference type="SUPFAM" id="SSF55811">
    <property type="entry name" value="Nudix"/>
    <property type="match status" value="1"/>
</dbReference>
<evidence type="ECO:0000259" key="7">
    <source>
        <dbReference type="PROSITE" id="PS51462"/>
    </source>
</evidence>
<dbReference type="GO" id="GO:0047917">
    <property type="term" value="F:GDP-glucosidase activity"/>
    <property type="evidence" value="ECO:0007669"/>
    <property type="project" value="UniProtKB-EC"/>
</dbReference>
<name>A0AAW3RXX4_9GAMM</name>
<dbReference type="CDD" id="cd03430">
    <property type="entry name" value="NUDIX_GDPMH_NudD"/>
    <property type="match status" value="1"/>
</dbReference>
<keyword evidence="1 5" id="KW-0479">Metal-binding</keyword>
<feature type="binding site" evidence="5">
    <location>
        <position position="132"/>
    </location>
    <ligand>
        <name>Mg(2+)</name>
        <dbReference type="ChEBI" id="CHEBI:18420"/>
    </ligand>
</feature>
<dbReference type="PROSITE" id="PS51462">
    <property type="entry name" value="NUDIX"/>
    <property type="match status" value="1"/>
</dbReference>
<dbReference type="EMBL" id="JACDRT010000023">
    <property type="protein sequence ID" value="MBA0161254.1"/>
    <property type="molecule type" value="Genomic_DNA"/>
</dbReference>
<evidence type="ECO:0000256" key="1">
    <source>
        <dbReference type="ARBA" id="ARBA00022723"/>
    </source>
</evidence>
<dbReference type="PANTHER" id="PTHR43046:SF12">
    <property type="entry name" value="GDP-MANNOSE MANNOSYL HYDROLASE"/>
    <property type="match status" value="1"/>
</dbReference>
<dbReference type="PIRSF" id="PIRSF037599">
    <property type="entry name" value="GDPMH"/>
    <property type="match status" value="1"/>
</dbReference>
<accession>A0AAW3RXX4</accession>
<dbReference type="PANTHER" id="PTHR43046">
    <property type="entry name" value="GDP-MANNOSE MANNOSYL HYDROLASE"/>
    <property type="match status" value="1"/>
</dbReference>
<keyword evidence="3 5" id="KW-0460">Magnesium</keyword>
<dbReference type="GO" id="GO:0046872">
    <property type="term" value="F:metal ion binding"/>
    <property type="evidence" value="ECO:0007669"/>
    <property type="project" value="UniProtKB-KW"/>
</dbReference>
<sequence length="168" mass="19585">MISVADKNQWLDADVFRTIVHHTPLISIDLLVYNDKKQVLLGKRVNRPAQGMWFVPGGRIAKGERIHDAFLRLTYEELGIAIDIKQASYLGLYEHHYSDSIFTTEDEQISTHYVVNAFKLFIPNEVIPPKVQHNEYDWFTEDELLTSPLVHIHTRWYFQKNIGFNCLG</sequence>
<evidence type="ECO:0000256" key="6">
    <source>
        <dbReference type="PIRSR" id="PIRSR037599-4"/>
    </source>
</evidence>
<comment type="caution">
    <text evidence="8">The sequence shown here is derived from an EMBL/GenBank/DDBJ whole genome shotgun (WGS) entry which is preliminary data.</text>
</comment>
<dbReference type="NCBIfam" id="NF011963">
    <property type="entry name" value="PRK15434.1"/>
    <property type="match status" value="1"/>
</dbReference>
<feature type="domain" description="Nudix hydrolase" evidence="7">
    <location>
        <begin position="21"/>
        <end position="163"/>
    </location>
</feature>
<comment type="cofactor">
    <cofactor evidence="5">
        <name>Mg(2+)</name>
        <dbReference type="ChEBI" id="CHEBI:18420"/>
    </cofactor>
    <text evidence="5">Binds 1 Mg(2+) ion per subunit.</text>
</comment>
<protein>
    <submittedName>
        <fullName evidence="8">GDP-mannose mannosyl hydrolase</fullName>
        <ecNumber evidence="8">3.2.1.42</ecNumber>
    </submittedName>
</protein>
<dbReference type="InterPro" id="IPR033715">
    <property type="entry name" value="GDPMH"/>
</dbReference>
<dbReference type="EC" id="3.2.1.42" evidence="8"/>
<dbReference type="InterPro" id="IPR020084">
    <property type="entry name" value="NUDIX_hydrolase_CS"/>
</dbReference>
<feature type="binding site" evidence="5">
    <location>
        <position position="57"/>
    </location>
    <ligand>
        <name>Mg(2+)</name>
        <dbReference type="ChEBI" id="CHEBI:18420"/>
    </ligand>
</feature>
<dbReference type="InterPro" id="IPR000086">
    <property type="entry name" value="NUDIX_hydrolase_dom"/>
</dbReference>
<dbReference type="GO" id="GO:0008727">
    <property type="term" value="F:GDP-mannose mannosyl hydrolase activity"/>
    <property type="evidence" value="ECO:0007669"/>
    <property type="project" value="InterPro"/>
</dbReference>
<dbReference type="AlphaFoldDB" id="A0AAW3RXX4"/>
<keyword evidence="2 8" id="KW-0378">Hydrolase</keyword>
<dbReference type="InterPro" id="IPR015797">
    <property type="entry name" value="NUDIX_hydrolase-like_dom_sf"/>
</dbReference>
<feature type="site" description="Critical for catalysis" evidence="4">
    <location>
        <position position="133"/>
    </location>
</feature>
<dbReference type="PROSITE" id="PS00893">
    <property type="entry name" value="NUDIX_BOX"/>
    <property type="match status" value="1"/>
</dbReference>
<evidence type="ECO:0000256" key="3">
    <source>
        <dbReference type="ARBA" id="ARBA00022842"/>
    </source>
</evidence>
<evidence type="ECO:0000313" key="8">
    <source>
        <dbReference type="EMBL" id="MBA0161254.1"/>
    </source>
</evidence>
<dbReference type="Pfam" id="PF00293">
    <property type="entry name" value="NUDIX"/>
    <property type="match status" value="1"/>
</dbReference>
<evidence type="ECO:0000256" key="5">
    <source>
        <dbReference type="PIRSR" id="PIRSR037599-3"/>
    </source>
</evidence>
<organism evidence="8 9">
    <name type="scientific">Pectobacterium versatile</name>
    <dbReference type="NCBI Taxonomy" id="2488639"/>
    <lineage>
        <taxon>Bacteria</taxon>
        <taxon>Pseudomonadati</taxon>
        <taxon>Pseudomonadota</taxon>
        <taxon>Gammaproteobacteria</taxon>
        <taxon>Enterobacterales</taxon>
        <taxon>Pectobacteriaceae</taxon>
        <taxon>Pectobacterium</taxon>
    </lineage>
</organism>